<dbReference type="OrthoDB" id="439917at2759"/>
<keyword evidence="3" id="KW-0245">EGF-like domain</keyword>
<evidence type="ECO:0000256" key="3">
    <source>
        <dbReference type="PROSITE-ProRule" id="PRU00076"/>
    </source>
</evidence>
<evidence type="ECO:0000256" key="2">
    <source>
        <dbReference type="ARBA" id="ARBA00023180"/>
    </source>
</evidence>
<feature type="transmembrane region" description="Helical" evidence="4">
    <location>
        <begin position="1082"/>
        <end position="1103"/>
    </location>
</feature>
<dbReference type="GO" id="GO:0007155">
    <property type="term" value="P:cell adhesion"/>
    <property type="evidence" value="ECO:0007669"/>
    <property type="project" value="InterPro"/>
</dbReference>
<dbReference type="Pfam" id="PF13517">
    <property type="entry name" value="FG-GAP_3"/>
    <property type="match status" value="5"/>
</dbReference>
<dbReference type="Pfam" id="PF07699">
    <property type="entry name" value="Ephrin_rec_like"/>
    <property type="match status" value="1"/>
</dbReference>
<dbReference type="InterPro" id="IPR013517">
    <property type="entry name" value="FG-GAP"/>
</dbReference>
<reference evidence="6" key="1">
    <citation type="submission" date="2021-02" db="EMBL/GenBank/DDBJ databases">
        <authorList>
            <person name="Dougan E. K."/>
            <person name="Rhodes N."/>
            <person name="Thang M."/>
            <person name="Chan C."/>
        </authorList>
    </citation>
    <scope>NUCLEOTIDE SEQUENCE</scope>
</reference>
<feature type="disulfide bond" evidence="3">
    <location>
        <begin position="876"/>
        <end position="885"/>
    </location>
</feature>
<evidence type="ECO:0000259" key="5">
    <source>
        <dbReference type="PROSITE" id="PS50026"/>
    </source>
</evidence>
<dbReference type="GO" id="GO:0008305">
    <property type="term" value="C:integrin complex"/>
    <property type="evidence" value="ECO:0007669"/>
    <property type="project" value="InterPro"/>
</dbReference>
<dbReference type="PRINTS" id="PR01185">
    <property type="entry name" value="INTEGRINA"/>
</dbReference>
<dbReference type="PANTHER" id="PTHR44103">
    <property type="entry name" value="PROPROTEIN CONVERTASE P"/>
    <property type="match status" value="1"/>
</dbReference>
<dbReference type="InterPro" id="IPR002049">
    <property type="entry name" value="LE_dom"/>
</dbReference>
<keyword evidence="1" id="KW-0732">Signal</keyword>
<keyword evidence="3" id="KW-1015">Disulfide bond</keyword>
<gene>
    <name evidence="6" type="ORF">SNAT2548_LOCUS9686</name>
</gene>
<keyword evidence="4" id="KW-1133">Transmembrane helix</keyword>
<dbReference type="InterPro" id="IPR000742">
    <property type="entry name" value="EGF"/>
</dbReference>
<accession>A0A812KTX2</accession>
<comment type="caution">
    <text evidence="3">Lacks conserved residue(s) required for the propagation of feature annotation.</text>
</comment>
<feature type="transmembrane region" description="Helical" evidence="4">
    <location>
        <begin position="1234"/>
        <end position="1252"/>
    </location>
</feature>
<protein>
    <recommendedName>
        <fullName evidence="5">EGF-like domain-containing protein</fullName>
    </recommendedName>
</protein>
<feature type="transmembrane region" description="Helical" evidence="4">
    <location>
        <begin position="1205"/>
        <end position="1228"/>
    </location>
</feature>
<keyword evidence="2" id="KW-0325">Glycoprotein</keyword>
<dbReference type="SUPFAM" id="SSF69318">
    <property type="entry name" value="Integrin alpha N-terminal domain"/>
    <property type="match status" value="3"/>
</dbReference>
<dbReference type="CDD" id="cd00055">
    <property type="entry name" value="EGF_Lam"/>
    <property type="match status" value="1"/>
</dbReference>
<keyword evidence="4" id="KW-0812">Transmembrane</keyword>
<dbReference type="Gene3D" id="2.10.50.10">
    <property type="entry name" value="Tumor Necrosis Factor Receptor, subunit A, domain 2"/>
    <property type="match status" value="1"/>
</dbReference>
<dbReference type="PROSITE" id="PS50026">
    <property type="entry name" value="EGF_3"/>
    <property type="match status" value="1"/>
</dbReference>
<evidence type="ECO:0000256" key="4">
    <source>
        <dbReference type="SAM" id="Phobius"/>
    </source>
</evidence>
<dbReference type="PANTHER" id="PTHR44103:SF1">
    <property type="entry name" value="PROPROTEIN CONVERTASE P"/>
    <property type="match status" value="1"/>
</dbReference>
<name>A0A812KTX2_9DINO</name>
<keyword evidence="7" id="KW-1185">Reference proteome</keyword>
<evidence type="ECO:0000256" key="1">
    <source>
        <dbReference type="ARBA" id="ARBA00022729"/>
    </source>
</evidence>
<evidence type="ECO:0000313" key="6">
    <source>
        <dbReference type="EMBL" id="CAE7232981.1"/>
    </source>
</evidence>
<comment type="caution">
    <text evidence="6">The sequence shown here is derived from an EMBL/GenBank/DDBJ whole genome shotgun (WGS) entry which is preliminary data.</text>
</comment>
<keyword evidence="4" id="KW-0472">Membrane</keyword>
<dbReference type="Gene3D" id="2.130.10.130">
    <property type="entry name" value="Integrin alpha, N-terminal"/>
    <property type="match status" value="4"/>
</dbReference>
<dbReference type="InterPro" id="IPR000413">
    <property type="entry name" value="Integrin_alpha"/>
</dbReference>
<dbReference type="InterPro" id="IPR011641">
    <property type="entry name" value="Tyr-kin_ephrin_A/B_rcpt-like"/>
</dbReference>
<dbReference type="SMART" id="SM01411">
    <property type="entry name" value="Ephrin_rec_like"/>
    <property type="match status" value="1"/>
</dbReference>
<dbReference type="Proteomes" id="UP000604046">
    <property type="component" value="Unassembled WGS sequence"/>
</dbReference>
<organism evidence="6 7">
    <name type="scientific">Symbiodinium natans</name>
    <dbReference type="NCBI Taxonomy" id="878477"/>
    <lineage>
        <taxon>Eukaryota</taxon>
        <taxon>Sar</taxon>
        <taxon>Alveolata</taxon>
        <taxon>Dinophyceae</taxon>
        <taxon>Suessiales</taxon>
        <taxon>Symbiodiniaceae</taxon>
        <taxon>Symbiodinium</taxon>
    </lineage>
</organism>
<dbReference type="PROSITE" id="PS01248">
    <property type="entry name" value="EGF_LAM_1"/>
    <property type="match status" value="1"/>
</dbReference>
<feature type="domain" description="EGF-like" evidence="5">
    <location>
        <begin position="851"/>
        <end position="886"/>
    </location>
</feature>
<proteinExistence type="predicted"/>
<evidence type="ECO:0000313" key="7">
    <source>
        <dbReference type="Proteomes" id="UP000604046"/>
    </source>
</evidence>
<dbReference type="InterPro" id="IPR028994">
    <property type="entry name" value="Integrin_alpha_N"/>
</dbReference>
<sequence length="1576" mass="170362">MPGGVSGNETCHSPRQHLRMEGEVKKVHEFCQRQSGKCVGKTYQLFTQERPKILPSRPDPAGKDALELLELDLAGVAVADWDHDGLLDVVTSHGSGRLGLFLRDSDGKLQASTDNPFRSVGVFGESAKPTVFDWDGDGRLDILVGNADGDLKFLKGSGDGDVAMTWNWYPFSTLKPLDHTAPALADLTDDGHPDLVLGHGCQLDVYLGQGNHSLVLAASYEDFLPDARGSCAVVPTVWDWDGDGIKEVIVGDHAGKFHLCRLMNRTKLACEVFDGYGAGKMASPSACDWDSDGVPDLIVQSSGFQDLTWFRRSSSNGSNELLESMEVPDAPALYAFDVGESAVPVLVDWDLDGDLDLIVGSADGRLWYFPQEGGKFVSFNQPDGPFATVDVGTYIAPAAVDWDSDGFPDLVLGTGEGKLFLLRGGASKPELLEGEQNPFTSVDLKMRVHPTVVDWDHDGDLDLLLLVGGRIQYFKNESGSLKQVPEELGGFNQVGDVLRRQGLSMEDSLCLQAVDVDSDGDWDLVVGGLLLEQLSDGSLKYVTGSASPFPSQPLEGRVGPPCLAVGDLDMDGVPDLAMGFRDGKLGLGFRRAGGDILGAAQEGPSNPVGDLGLGVGPKIPSVVDLNRDGKPDLLVSLPDRMRLFLQQPDRSLKEVSTAEYLSLEHGASSTLAMATADWTGDGDDDILLLQEHGLLLLERNGTVFLPPSKLLTWSPGDAGPVGVAAADWDADGRLDVLIGLATGKLLYWHQDASGQLQLVPEDQSPFAEIRGEGSAQPAVVDADGDGKFDLLLGMASGRLQLYLQDEAGQLQPRHTLGGFSGNVVPVPVDWDGDGTMEIILGTASDTLVFLEKGRCALTDACFKSGICNSRSQVCECLQGHAGLDCSKCAVGYSSTLRNSEQGHDCFPCPGVHELTGACHNRGVCVDDSYVQMATENPEISDPRLLRGNGSCLCNPNFLGQDCGLGECPAGHEPVVALGSRSISCRICQQGFGKEHSGNQACGACHPGTAARSGSCQPCGPGRYQPRFGQSECILCSSGSQTDHGRTACSLCPAGTIGLSGECQICPSFTTAGSSRTQCVIDWALVMAAVVFTLLTLVFFQLLVHIAGVRRNIADIAWSAVDEAVVITMQSRHHFGPRLLKVRLHDTGVAWLDRLDPSKTHFFVRTLSPTQLQLYTDPKIPASTPTEASSGTLKPLFMSEAFGTRFLRLPVLAWLAMAVLGIVLLSSLAPIPSIPWWYLLLTAVLDVASILALQVRSVRLDSLTPLQTLLRQYLQHLHGTNPCPSACEPGALRAVSATQILHFHEFFRSLIQQRNMHYVCPSILKPVTKKWQLSFAEVAGSGMVDWFISHFWTLPFKDFAQSLRAHAMYVDGNWGAIRYWICAFSHNQWQLDKELPCGALRESSFYKALMAPSCQGTGMMMDRELTPLKRSWCLFEMLQTFKLHERGLSQHRLAPFMGLFLLSPGGVLNVGRGSVDLAVRIGRQLDNLHLEDASATAAEDKQRIDDDIRSTPGGFAAVNCKLRAEIRLVLEQMSARFADDLNELNAQLYEGDSQEVEIHVAPDAPSRGDNTYCSWTG</sequence>
<dbReference type="EMBL" id="CAJNDS010000775">
    <property type="protein sequence ID" value="CAE7232981.1"/>
    <property type="molecule type" value="Genomic_DNA"/>
</dbReference>
<dbReference type="PROSITE" id="PS00022">
    <property type="entry name" value="EGF_1"/>
    <property type="match status" value="1"/>
</dbReference>